<dbReference type="GO" id="GO:0016705">
    <property type="term" value="F:oxidoreductase activity, acting on paired donors, with incorporation or reduction of molecular oxygen"/>
    <property type="evidence" value="ECO:0007669"/>
    <property type="project" value="InterPro"/>
</dbReference>
<dbReference type="PRINTS" id="PR00463">
    <property type="entry name" value="EP450I"/>
</dbReference>
<dbReference type="InterPro" id="IPR050479">
    <property type="entry name" value="CYP11_CYP27_families"/>
</dbReference>
<dbReference type="SUPFAM" id="SSF48264">
    <property type="entry name" value="Cytochrome P450"/>
    <property type="match status" value="1"/>
</dbReference>
<keyword evidence="5 9" id="KW-0560">Oxidoreductase</keyword>
<evidence type="ECO:0000256" key="2">
    <source>
        <dbReference type="ARBA" id="ARBA00010617"/>
    </source>
</evidence>
<evidence type="ECO:0000256" key="1">
    <source>
        <dbReference type="ARBA" id="ARBA00001971"/>
    </source>
</evidence>
<feature type="binding site" description="axial binding residue" evidence="8">
    <location>
        <position position="462"/>
    </location>
    <ligand>
        <name>heme</name>
        <dbReference type="ChEBI" id="CHEBI:30413"/>
    </ligand>
    <ligandPart>
        <name>Fe</name>
        <dbReference type="ChEBI" id="CHEBI:18248"/>
    </ligandPart>
</feature>
<dbReference type="PANTHER" id="PTHR24279:SF120">
    <property type="entry name" value="CYTOCHROME P450"/>
    <property type="match status" value="1"/>
</dbReference>
<dbReference type="KEGG" id="hazt:108665300"/>
<evidence type="ECO:0000313" key="11">
    <source>
        <dbReference type="Proteomes" id="UP000694843"/>
    </source>
</evidence>
<dbReference type="EMBL" id="JQDR03009241">
    <property type="protein sequence ID" value="KAA0195942.1"/>
    <property type="molecule type" value="Genomic_DNA"/>
</dbReference>
<proteinExistence type="inferred from homology"/>
<accession>A0A6A0H1H7</accession>
<evidence type="ECO:0000256" key="6">
    <source>
        <dbReference type="ARBA" id="ARBA00023004"/>
    </source>
</evidence>
<dbReference type="GO" id="GO:0004497">
    <property type="term" value="F:monooxygenase activity"/>
    <property type="evidence" value="ECO:0007669"/>
    <property type="project" value="UniProtKB-KW"/>
</dbReference>
<dbReference type="GO" id="GO:0020037">
    <property type="term" value="F:heme binding"/>
    <property type="evidence" value="ECO:0007669"/>
    <property type="project" value="InterPro"/>
</dbReference>
<evidence type="ECO:0000313" key="12">
    <source>
        <dbReference type="RefSeq" id="XP_018007527.1"/>
    </source>
</evidence>
<dbReference type="InterPro" id="IPR017972">
    <property type="entry name" value="Cyt_P450_CS"/>
</dbReference>
<evidence type="ECO:0000256" key="8">
    <source>
        <dbReference type="PIRSR" id="PIRSR602401-1"/>
    </source>
</evidence>
<reference evidence="10" key="1">
    <citation type="submission" date="2014-08" db="EMBL/GenBank/DDBJ databases">
        <authorList>
            <person name="Murali S."/>
            <person name="Richards S."/>
            <person name="Bandaranaike D."/>
            <person name="Bellair M."/>
            <person name="Blankenburg K."/>
            <person name="Chao H."/>
            <person name="Dinh H."/>
            <person name="Doddapaneni H."/>
            <person name="Dugan-Rocha S."/>
            <person name="Elkadiri S."/>
            <person name="Gnanaolivu R."/>
            <person name="Hughes D."/>
            <person name="Lee S."/>
            <person name="Li M."/>
            <person name="Ming W."/>
            <person name="Munidasa M."/>
            <person name="Muniz J."/>
            <person name="Nguyen L."/>
            <person name="Osuji N."/>
            <person name="Pu L.-L."/>
            <person name="Puazo M."/>
            <person name="Skinner E."/>
            <person name="Qu C."/>
            <person name="Quiroz J."/>
            <person name="Raj R."/>
            <person name="Weissenberger G."/>
            <person name="Xin Y."/>
            <person name="Zou X."/>
            <person name="Han Y."/>
            <person name="Worley K."/>
            <person name="Muzny D."/>
            <person name="Gibbs R."/>
        </authorList>
    </citation>
    <scope>NUCLEOTIDE SEQUENCE</scope>
    <source>
        <strain evidence="10">HAZT.00-mixed</strain>
        <tissue evidence="10">Whole organism</tissue>
    </source>
</reference>
<dbReference type="InterPro" id="IPR002401">
    <property type="entry name" value="Cyt_P450_E_grp-I"/>
</dbReference>
<dbReference type="Proteomes" id="UP000711488">
    <property type="component" value="Unassembled WGS sequence"/>
</dbReference>
<evidence type="ECO:0000313" key="10">
    <source>
        <dbReference type="EMBL" id="KAA0195942.1"/>
    </source>
</evidence>
<keyword evidence="7 9" id="KW-0503">Monooxygenase</keyword>
<dbReference type="OMA" id="MACDMLL"/>
<gene>
    <name evidence="12" type="primary">LOC108665300</name>
    <name evidence="10" type="ORF">HAZT_HAZT006053</name>
</gene>
<sequence>MNICVVKMRPSVSRSIVSAAASIKRAPGDTQNKCQEVKPFLQIPGPVALPLIGSVWKYILPGPNRYDPERLHEVACQKYDEFGPLVRETLPDGSGLLSVFDPDDVQSFLLQTRIRPDRRSHLALQKYRLDRPHMYSSGGLLPSNGEDWLRLRRPSQAVFGRPDVVASRLPQVDQIVRDFISLLRALRTADLQVPDLLHRIKMMNMEVMLMVLFGERFGCVTERPSAQCSALMEAGGRSTRAIFKTDNGPLRLYRYVSTPLYRQLVDSQDYIYSVAKQKYEEAKSRKGSEEAPSGGGTTVLEGLMRAQQLGEREVMGLLCDALMAGVDTTSYALAFALYHLACNSGPQQRLADETHALMATSHGRVTEDVLRAAKYTRAALKESMRLIPISIGIGRINYSPILLRGYHIPAGTTIVSMNQHIGSNPLYFRDPEAFRPERFLEDSAELHHSHALLPFGQGSRMCIARSIARQAVHTTLLHMVNNFTLKWHGPKLGCKVRLINEPDAPLSLSFTDREVKASVSPQPAG</sequence>
<keyword evidence="11" id="KW-1185">Reference proteome</keyword>
<reference evidence="12" key="4">
    <citation type="submission" date="2025-04" db="UniProtKB">
        <authorList>
            <consortium name="RefSeq"/>
        </authorList>
    </citation>
    <scope>IDENTIFICATION</scope>
    <source>
        <tissue evidence="12">Whole organism</tissue>
    </source>
</reference>
<evidence type="ECO:0000256" key="7">
    <source>
        <dbReference type="ARBA" id="ARBA00023033"/>
    </source>
</evidence>
<evidence type="ECO:0000256" key="9">
    <source>
        <dbReference type="RuleBase" id="RU000461"/>
    </source>
</evidence>
<dbReference type="PANTHER" id="PTHR24279">
    <property type="entry name" value="CYTOCHROME P450"/>
    <property type="match status" value="1"/>
</dbReference>
<dbReference type="Gene3D" id="1.10.630.10">
    <property type="entry name" value="Cytochrome P450"/>
    <property type="match status" value="1"/>
</dbReference>
<dbReference type="InterPro" id="IPR001128">
    <property type="entry name" value="Cyt_P450"/>
</dbReference>
<dbReference type="RefSeq" id="XP_018007527.1">
    <property type="nucleotide sequence ID" value="XM_018152038.2"/>
</dbReference>
<organism evidence="10">
    <name type="scientific">Hyalella azteca</name>
    <name type="common">Amphipod</name>
    <dbReference type="NCBI Taxonomy" id="294128"/>
    <lineage>
        <taxon>Eukaryota</taxon>
        <taxon>Metazoa</taxon>
        <taxon>Ecdysozoa</taxon>
        <taxon>Arthropoda</taxon>
        <taxon>Crustacea</taxon>
        <taxon>Multicrustacea</taxon>
        <taxon>Malacostraca</taxon>
        <taxon>Eumalacostraca</taxon>
        <taxon>Peracarida</taxon>
        <taxon>Amphipoda</taxon>
        <taxon>Senticaudata</taxon>
        <taxon>Talitrida</taxon>
        <taxon>Talitroidea</taxon>
        <taxon>Hyalellidae</taxon>
        <taxon>Hyalella</taxon>
    </lineage>
</organism>
<dbReference type="PRINTS" id="PR00385">
    <property type="entry name" value="P450"/>
</dbReference>
<comment type="cofactor">
    <cofactor evidence="1 8">
        <name>heme</name>
        <dbReference type="ChEBI" id="CHEBI:30413"/>
    </cofactor>
</comment>
<dbReference type="PROSITE" id="PS00086">
    <property type="entry name" value="CYTOCHROME_P450"/>
    <property type="match status" value="1"/>
</dbReference>
<evidence type="ECO:0000256" key="3">
    <source>
        <dbReference type="ARBA" id="ARBA00022617"/>
    </source>
</evidence>
<keyword evidence="4 8" id="KW-0479">Metal-binding</keyword>
<dbReference type="GO" id="GO:0005506">
    <property type="term" value="F:iron ion binding"/>
    <property type="evidence" value="ECO:0007669"/>
    <property type="project" value="InterPro"/>
</dbReference>
<reference evidence="10" key="2">
    <citation type="journal article" date="2018" name="Environ. Sci. Technol.">
        <title>The Toxicogenome of Hyalella azteca: A Model for Sediment Ecotoxicology and Evolutionary Toxicology.</title>
        <authorList>
            <person name="Poynton H.C."/>
            <person name="Hasenbein S."/>
            <person name="Benoit J.B."/>
            <person name="Sepulveda M.S."/>
            <person name="Poelchau M.F."/>
            <person name="Hughes D.S.T."/>
            <person name="Murali S.C."/>
            <person name="Chen S."/>
            <person name="Glastad K.M."/>
            <person name="Goodisman M.A.D."/>
            <person name="Werren J.H."/>
            <person name="Vineis J.H."/>
            <person name="Bowen J.L."/>
            <person name="Friedrich M."/>
            <person name="Jones J."/>
            <person name="Robertson H.M."/>
            <person name="Feyereisen R."/>
            <person name="Mechler-Hickson A."/>
            <person name="Mathers N."/>
            <person name="Lee C.E."/>
            <person name="Colbourne J.K."/>
            <person name="Biales A."/>
            <person name="Johnston J.S."/>
            <person name="Wellborn G.A."/>
            <person name="Rosendale A.J."/>
            <person name="Cridge A.G."/>
            <person name="Munoz-Torres M.C."/>
            <person name="Bain P.A."/>
            <person name="Manny A.R."/>
            <person name="Major K.M."/>
            <person name="Lambert F.N."/>
            <person name="Vulpe C.D."/>
            <person name="Tuck P."/>
            <person name="Blalock B.J."/>
            <person name="Lin Y.Y."/>
            <person name="Smith M.E."/>
            <person name="Ochoa-Acuna H."/>
            <person name="Chen M.M."/>
            <person name="Childers C.P."/>
            <person name="Qu J."/>
            <person name="Dugan S."/>
            <person name="Lee S.L."/>
            <person name="Chao H."/>
            <person name="Dinh H."/>
            <person name="Han Y."/>
            <person name="Doddapaneni H."/>
            <person name="Worley K.C."/>
            <person name="Muzny D.M."/>
            <person name="Gibbs R.A."/>
            <person name="Richards S."/>
        </authorList>
    </citation>
    <scope>NUCLEOTIDE SEQUENCE</scope>
    <source>
        <strain evidence="10">HAZT.00-mixed</strain>
        <tissue evidence="10">Whole organism</tissue>
    </source>
</reference>
<reference evidence="10" key="3">
    <citation type="submission" date="2019-06" db="EMBL/GenBank/DDBJ databases">
        <authorList>
            <person name="Poynton C."/>
            <person name="Hasenbein S."/>
            <person name="Benoit J.B."/>
            <person name="Sepulveda M.S."/>
            <person name="Poelchau M.F."/>
            <person name="Murali S.C."/>
            <person name="Chen S."/>
            <person name="Glastad K.M."/>
            <person name="Werren J.H."/>
            <person name="Vineis J.H."/>
            <person name="Bowen J.L."/>
            <person name="Friedrich M."/>
            <person name="Jones J."/>
            <person name="Robertson H.M."/>
            <person name="Feyereisen R."/>
            <person name="Mechler-Hickson A."/>
            <person name="Mathers N."/>
            <person name="Lee C.E."/>
            <person name="Colbourne J.K."/>
            <person name="Biales A."/>
            <person name="Johnston J.S."/>
            <person name="Wellborn G.A."/>
            <person name="Rosendale A.J."/>
            <person name="Cridge A.G."/>
            <person name="Munoz-Torres M.C."/>
            <person name="Bain P.A."/>
            <person name="Manny A.R."/>
            <person name="Major K.M."/>
            <person name="Lambert F.N."/>
            <person name="Vulpe C.D."/>
            <person name="Tuck P."/>
            <person name="Blalock B.J."/>
            <person name="Lin Y.-Y."/>
            <person name="Smith M.E."/>
            <person name="Ochoa-Acuna H."/>
            <person name="Chen M.-J.M."/>
            <person name="Childers C.P."/>
            <person name="Qu J."/>
            <person name="Dugan S."/>
            <person name="Lee S.L."/>
            <person name="Chao H."/>
            <person name="Dinh H."/>
            <person name="Han Y."/>
            <person name="Doddapaneni H."/>
            <person name="Worley K.C."/>
            <person name="Muzny D.M."/>
            <person name="Gibbs R.A."/>
            <person name="Richards S."/>
        </authorList>
    </citation>
    <scope>NUCLEOTIDE SEQUENCE</scope>
    <source>
        <strain evidence="10">HAZT.00-mixed</strain>
        <tissue evidence="10">Whole organism</tissue>
    </source>
</reference>
<dbReference type="OrthoDB" id="3945418at2759"/>
<dbReference type="AlphaFoldDB" id="A0A6A0H1H7"/>
<evidence type="ECO:0000256" key="4">
    <source>
        <dbReference type="ARBA" id="ARBA00022723"/>
    </source>
</evidence>
<name>A0A6A0H1H7_HYAAZ</name>
<dbReference type="GeneID" id="108665300"/>
<keyword evidence="6 8" id="KW-0408">Iron</keyword>
<protein>
    <submittedName>
        <fullName evidence="12">Cytochrome P450 302a1, mitochondrial</fullName>
    </submittedName>
    <submittedName>
        <fullName evidence="10">Cytochrome P450 CYP302A1</fullName>
    </submittedName>
</protein>
<comment type="similarity">
    <text evidence="2 9">Belongs to the cytochrome P450 family.</text>
</comment>
<dbReference type="InterPro" id="IPR036396">
    <property type="entry name" value="Cyt_P450_sf"/>
</dbReference>
<dbReference type="Proteomes" id="UP000694843">
    <property type="component" value="Unplaced"/>
</dbReference>
<evidence type="ECO:0000256" key="5">
    <source>
        <dbReference type="ARBA" id="ARBA00023002"/>
    </source>
</evidence>
<dbReference type="CDD" id="cd11054">
    <property type="entry name" value="CYP24A1-like"/>
    <property type="match status" value="1"/>
</dbReference>
<keyword evidence="3 8" id="KW-0349">Heme</keyword>
<dbReference type="Pfam" id="PF00067">
    <property type="entry name" value="p450"/>
    <property type="match status" value="1"/>
</dbReference>